<dbReference type="Pfam" id="PF12796">
    <property type="entry name" value="Ank_2"/>
    <property type="match status" value="1"/>
</dbReference>
<keyword evidence="1" id="KW-0677">Repeat</keyword>
<dbReference type="PROSITE" id="PS50297">
    <property type="entry name" value="ANK_REP_REGION"/>
    <property type="match status" value="1"/>
</dbReference>
<dbReference type="InterPro" id="IPR036770">
    <property type="entry name" value="Ankyrin_rpt-contain_sf"/>
</dbReference>
<dbReference type="SUPFAM" id="SSF48403">
    <property type="entry name" value="Ankyrin repeat"/>
    <property type="match status" value="1"/>
</dbReference>
<dbReference type="Proteomes" id="UP000281474">
    <property type="component" value="Unassembled WGS sequence"/>
</dbReference>
<dbReference type="InterPro" id="IPR051165">
    <property type="entry name" value="Multifunctional_ANK_Repeat"/>
</dbReference>
<keyword evidence="5" id="KW-1185">Reference proteome</keyword>
<evidence type="ECO:0000256" key="1">
    <source>
        <dbReference type="ARBA" id="ARBA00022737"/>
    </source>
</evidence>
<keyword evidence="2 3" id="KW-0040">ANK repeat</keyword>
<gene>
    <name evidence="4" type="ORF">D5018_11480</name>
</gene>
<reference evidence="4 5" key="1">
    <citation type="submission" date="2018-09" db="EMBL/GenBank/DDBJ databases">
        <title>Phylogeny of the Shewanellaceae, and recommendation for two new genera, Pseudoshewanella and Parashewanella.</title>
        <authorList>
            <person name="Wang G."/>
        </authorList>
    </citation>
    <scope>NUCLEOTIDE SEQUENCE [LARGE SCALE GENOMIC DNA]</scope>
    <source>
        <strain evidence="4 5">C51</strain>
    </source>
</reference>
<protein>
    <submittedName>
        <fullName evidence="4">Uncharacterized protein</fullName>
    </submittedName>
</protein>
<dbReference type="PANTHER" id="PTHR24123:SF33">
    <property type="entry name" value="PROTEIN HOS4"/>
    <property type="match status" value="1"/>
</dbReference>
<dbReference type="EMBL" id="QZEI01000031">
    <property type="protein sequence ID" value="RLV59568.1"/>
    <property type="molecule type" value="Genomic_DNA"/>
</dbReference>
<dbReference type="Gene3D" id="1.25.40.20">
    <property type="entry name" value="Ankyrin repeat-containing domain"/>
    <property type="match status" value="1"/>
</dbReference>
<evidence type="ECO:0000313" key="4">
    <source>
        <dbReference type="EMBL" id="RLV59568.1"/>
    </source>
</evidence>
<dbReference type="RefSeq" id="WP_121839147.1">
    <property type="nucleotide sequence ID" value="NZ_ML014780.1"/>
</dbReference>
<dbReference type="PANTHER" id="PTHR24123">
    <property type="entry name" value="ANKYRIN REPEAT-CONTAINING"/>
    <property type="match status" value="1"/>
</dbReference>
<evidence type="ECO:0000256" key="2">
    <source>
        <dbReference type="ARBA" id="ARBA00023043"/>
    </source>
</evidence>
<proteinExistence type="predicted"/>
<name>A0A3L8PYL3_9GAMM</name>
<organism evidence="4 5">
    <name type="scientific">Parashewanella curva</name>
    <dbReference type="NCBI Taxonomy" id="2338552"/>
    <lineage>
        <taxon>Bacteria</taxon>
        <taxon>Pseudomonadati</taxon>
        <taxon>Pseudomonadota</taxon>
        <taxon>Gammaproteobacteria</taxon>
        <taxon>Alteromonadales</taxon>
        <taxon>Shewanellaceae</taxon>
        <taxon>Parashewanella</taxon>
    </lineage>
</organism>
<dbReference type="AlphaFoldDB" id="A0A3L8PYL3"/>
<dbReference type="InterPro" id="IPR002110">
    <property type="entry name" value="Ankyrin_rpt"/>
</dbReference>
<sequence>MLSNTIPTYQASISTNGKLHLTTEAITTMASNRLERHQLQLSITFPNRTQTTQLMFTCSRSNKTWQVEKSLGFVSIPNVRQGIIEGLADQIRDFMNSGEKMQHWCTKGDLDQIASAVKSGVDLSYINGTYANVFHLAARQGQYLVFKTLLENCHHKFSPQFAGEILHTLVRNQDWPDLVELTLLRGASPEAIEPVDHQNVLQVVCQNGQFQSLLVLLPYCKKILDKAEGNEQCSPLWLAARYGHVEIVEMLCTQKGIDLNKKDVNGDTPLSISVETSYVPEEITRQLISVGSDVNLTGSDGIAVIFKAIANRQIANARLMISKGSAVVNIKDQDDCSLLSRAVQTSNLSLFTNVLSQLKKELFPKEGALTRSVTNAQLPLQHTLSMVDRSKKSALYYATELKIGGFNQAQFLLENGADFRWNNQIYSPLCSAMNSDNQAVFSMLMGKIKTLPNTEAAALLKTKDASGLSPYDIAVRVENPVPVEMKMMIRDIVHPKAE</sequence>
<feature type="repeat" description="ANK" evidence="3">
    <location>
        <begin position="265"/>
        <end position="299"/>
    </location>
</feature>
<comment type="caution">
    <text evidence="4">The sequence shown here is derived from an EMBL/GenBank/DDBJ whole genome shotgun (WGS) entry which is preliminary data.</text>
</comment>
<dbReference type="SMART" id="SM00248">
    <property type="entry name" value="ANK"/>
    <property type="match status" value="7"/>
</dbReference>
<accession>A0A3L8PYL3</accession>
<evidence type="ECO:0000256" key="3">
    <source>
        <dbReference type="PROSITE-ProRule" id="PRU00023"/>
    </source>
</evidence>
<evidence type="ECO:0000313" key="5">
    <source>
        <dbReference type="Proteomes" id="UP000281474"/>
    </source>
</evidence>
<dbReference type="OrthoDB" id="7628061at2"/>
<dbReference type="PROSITE" id="PS50088">
    <property type="entry name" value="ANK_REPEAT"/>
    <property type="match status" value="1"/>
</dbReference>